<keyword evidence="1" id="KW-0805">Transcription regulation</keyword>
<dbReference type="GO" id="GO:0006355">
    <property type="term" value="P:regulation of DNA-templated transcription"/>
    <property type="evidence" value="ECO:0007669"/>
    <property type="project" value="InterPro"/>
</dbReference>
<feature type="domain" description="HTH luxR-type" evidence="4">
    <location>
        <begin position="118"/>
        <end position="183"/>
    </location>
</feature>
<dbReference type="InterPro" id="IPR036388">
    <property type="entry name" value="WH-like_DNA-bd_sf"/>
</dbReference>
<name>A0A4S1ZAV5_9BACT</name>
<dbReference type="SUPFAM" id="SSF46894">
    <property type="entry name" value="C-terminal effector domain of the bipartite response regulators"/>
    <property type="match status" value="1"/>
</dbReference>
<dbReference type="Gene3D" id="1.10.10.10">
    <property type="entry name" value="Winged helix-like DNA-binding domain superfamily/Winged helix DNA-binding domain"/>
    <property type="match status" value="1"/>
</dbReference>
<reference evidence="5 6" key="1">
    <citation type="submission" date="2019-04" db="EMBL/GenBank/DDBJ databases">
        <title>Microbes associate with the intestines of laboratory mice.</title>
        <authorList>
            <person name="Navarre W."/>
            <person name="Wong E."/>
            <person name="Huang K."/>
            <person name="Tropini C."/>
            <person name="Ng K."/>
            <person name="Yu B."/>
        </authorList>
    </citation>
    <scope>NUCLEOTIDE SEQUENCE [LARGE SCALE GENOMIC DNA]</scope>
    <source>
        <strain evidence="5 6">NM06_A21</strain>
    </source>
</reference>
<dbReference type="PRINTS" id="PR00038">
    <property type="entry name" value="HTHLUXR"/>
</dbReference>
<dbReference type="SMART" id="SM00421">
    <property type="entry name" value="HTH_LUXR"/>
    <property type="match status" value="1"/>
</dbReference>
<dbReference type="RefSeq" id="WP_135957541.1">
    <property type="nucleotide sequence ID" value="NZ_CAOOOG010000027.1"/>
</dbReference>
<evidence type="ECO:0000256" key="3">
    <source>
        <dbReference type="ARBA" id="ARBA00023163"/>
    </source>
</evidence>
<dbReference type="EMBL" id="SRYD01000001">
    <property type="protein sequence ID" value="TGY76681.1"/>
    <property type="molecule type" value="Genomic_DNA"/>
</dbReference>
<evidence type="ECO:0000313" key="6">
    <source>
        <dbReference type="Proteomes" id="UP000306630"/>
    </source>
</evidence>
<dbReference type="PANTHER" id="PTHR44688:SF16">
    <property type="entry name" value="DNA-BINDING TRANSCRIPTIONAL ACTIVATOR DEVR_DOSR"/>
    <property type="match status" value="1"/>
</dbReference>
<dbReference type="InterPro" id="IPR016032">
    <property type="entry name" value="Sig_transdc_resp-reg_C-effctor"/>
</dbReference>
<dbReference type="InterPro" id="IPR000792">
    <property type="entry name" value="Tscrpt_reg_LuxR_C"/>
</dbReference>
<evidence type="ECO:0000256" key="2">
    <source>
        <dbReference type="ARBA" id="ARBA00023125"/>
    </source>
</evidence>
<dbReference type="GO" id="GO:0003677">
    <property type="term" value="F:DNA binding"/>
    <property type="evidence" value="ECO:0007669"/>
    <property type="project" value="UniProtKB-KW"/>
</dbReference>
<evidence type="ECO:0000313" key="5">
    <source>
        <dbReference type="EMBL" id="TGY76681.1"/>
    </source>
</evidence>
<comment type="caution">
    <text evidence="5">The sequence shown here is derived from an EMBL/GenBank/DDBJ whole genome shotgun (WGS) entry which is preliminary data.</text>
</comment>
<accession>A0A4S1ZAV5</accession>
<dbReference type="Pfam" id="PF00196">
    <property type="entry name" value="GerE"/>
    <property type="match status" value="1"/>
</dbReference>
<evidence type="ECO:0000256" key="1">
    <source>
        <dbReference type="ARBA" id="ARBA00023015"/>
    </source>
</evidence>
<sequence length="186" mass="21910">MYRLLTNTEFFAYEGEVWYRLPDASLHKLCESDSEIILELIDVISTFYPMAYDALCLEYKGCALNHSYYRYRIATRFIRCNFAQLDNIPDISDNGRCSFEFVQCPLRGECRYDNVICRPKFNHKLSAAEFPVLRLWYAGLSIETIADRLCLSPHTVHNHIRHAYQRLNVHSRSEFVLYASQNNLFK</sequence>
<proteinExistence type="predicted"/>
<dbReference type="AlphaFoldDB" id="A0A4S1ZAV5"/>
<keyword evidence="2" id="KW-0238">DNA-binding</keyword>
<gene>
    <name evidence="5" type="ORF">E5333_00035</name>
</gene>
<dbReference type="Proteomes" id="UP000306630">
    <property type="component" value="Unassembled WGS sequence"/>
</dbReference>
<dbReference type="PROSITE" id="PS50043">
    <property type="entry name" value="HTH_LUXR_2"/>
    <property type="match status" value="1"/>
</dbReference>
<dbReference type="PANTHER" id="PTHR44688">
    <property type="entry name" value="DNA-BINDING TRANSCRIPTIONAL ACTIVATOR DEVR_DOSR"/>
    <property type="match status" value="1"/>
</dbReference>
<evidence type="ECO:0000259" key="4">
    <source>
        <dbReference type="PROSITE" id="PS50043"/>
    </source>
</evidence>
<organism evidence="5 6">
    <name type="scientific">Muribaculum intestinale</name>
    <dbReference type="NCBI Taxonomy" id="1796646"/>
    <lineage>
        <taxon>Bacteria</taxon>
        <taxon>Pseudomonadati</taxon>
        <taxon>Bacteroidota</taxon>
        <taxon>Bacteroidia</taxon>
        <taxon>Bacteroidales</taxon>
        <taxon>Muribaculaceae</taxon>
        <taxon>Muribaculum</taxon>
    </lineage>
</organism>
<keyword evidence="3" id="KW-0804">Transcription</keyword>
<dbReference type="CDD" id="cd06170">
    <property type="entry name" value="LuxR_C_like"/>
    <property type="match status" value="1"/>
</dbReference>
<protein>
    <submittedName>
        <fullName evidence="5">LuxR family transcriptional regulator</fullName>
    </submittedName>
</protein>